<evidence type="ECO:0000313" key="1">
    <source>
        <dbReference type="EMBL" id="KKN77656.1"/>
    </source>
</evidence>
<gene>
    <name evidence="1" type="ORF">LCGC14_0357810</name>
</gene>
<comment type="caution">
    <text evidence="1">The sequence shown here is derived from an EMBL/GenBank/DDBJ whole genome shotgun (WGS) entry which is preliminary data.</text>
</comment>
<proteinExistence type="predicted"/>
<accession>A0A0F9VW18</accession>
<name>A0A0F9VW18_9ZZZZ</name>
<dbReference type="AlphaFoldDB" id="A0A0F9VW18"/>
<organism evidence="1">
    <name type="scientific">marine sediment metagenome</name>
    <dbReference type="NCBI Taxonomy" id="412755"/>
    <lineage>
        <taxon>unclassified sequences</taxon>
        <taxon>metagenomes</taxon>
        <taxon>ecological metagenomes</taxon>
    </lineage>
</organism>
<protein>
    <submittedName>
        <fullName evidence="1">Uncharacterized protein</fullName>
    </submittedName>
</protein>
<dbReference type="EMBL" id="LAZR01000275">
    <property type="protein sequence ID" value="KKN77656.1"/>
    <property type="molecule type" value="Genomic_DNA"/>
</dbReference>
<sequence length="105" mass="12512">MREDRVPDGMRGDSSAIKCHEQRKMRTRWHRWLGQKCRWDNSVWTELLNCNWMGWATTVLAKRGSDHKMRDKTRDDVKEIFSLAITLADYDDLLRLDNLFAETLV</sequence>
<reference evidence="1" key="1">
    <citation type="journal article" date="2015" name="Nature">
        <title>Complex archaea that bridge the gap between prokaryotes and eukaryotes.</title>
        <authorList>
            <person name="Spang A."/>
            <person name="Saw J.H."/>
            <person name="Jorgensen S.L."/>
            <person name="Zaremba-Niedzwiedzka K."/>
            <person name="Martijn J."/>
            <person name="Lind A.E."/>
            <person name="van Eijk R."/>
            <person name="Schleper C."/>
            <person name="Guy L."/>
            <person name="Ettema T.J."/>
        </authorList>
    </citation>
    <scope>NUCLEOTIDE SEQUENCE</scope>
</reference>